<dbReference type="EMBL" id="MVBK01000002">
    <property type="protein sequence ID" value="OOG28764.1"/>
    <property type="molecule type" value="Genomic_DNA"/>
</dbReference>
<dbReference type="InterPro" id="IPR013149">
    <property type="entry name" value="ADH-like_C"/>
</dbReference>
<dbReference type="InterPro" id="IPR051397">
    <property type="entry name" value="Zn-ADH-like_protein"/>
</dbReference>
<dbReference type="SUPFAM" id="SSF50129">
    <property type="entry name" value="GroES-like"/>
    <property type="match status" value="1"/>
</dbReference>
<keyword evidence="3" id="KW-1185">Reference proteome</keyword>
<dbReference type="GO" id="GO:0043957">
    <property type="term" value="F:acryloyl-CoA reductase (NADPH) activity"/>
    <property type="evidence" value="ECO:0007669"/>
    <property type="project" value="TreeGrafter"/>
</dbReference>
<dbReference type="PANTHER" id="PTHR43677">
    <property type="entry name" value="SHORT-CHAIN DEHYDROGENASE/REDUCTASE"/>
    <property type="match status" value="1"/>
</dbReference>
<sequence>MADASFAALMIREEATGPDRVRVVSLGPADLMEGEVEVEVAWSSLNYKDALAVTGGGRILRHSPLVGGIDAAGRVVASASAEFPVGAEVIVTGCGLGEFHHGGFAGRIRVPADWVVPMPEGMDAEQAMLLGTAGFTAAMAVSRFELNRQDPSAGPILVTGASGGVGCLTVNILASRGFEVVALSGKPALSDWLKSLGAAEVLDRAAMPLGKRPLESARWAGAVDLVGGELLSSLVRSIRPWGNVVSIGLAGGADLHTTVMPFILRGVSILGLSSARCPRDWRLALWERLASDLRPPKLSEVHTGTVGLNELMDVSLRMLAGRTHGRILVRPC</sequence>
<reference evidence="2 3" key="1">
    <citation type="submission" date="2017-02" db="EMBL/GenBank/DDBJ databases">
        <title>Genomic diversity within the haloalkaliphilic genus Thioalkalivibrio.</title>
        <authorList>
            <person name="Ahn A.-C."/>
            <person name="Meier-Kolthoff J."/>
            <person name="Overmars L."/>
            <person name="Richter M."/>
            <person name="Woyke T."/>
            <person name="Sorokin D.Y."/>
            <person name="Muyzer G."/>
        </authorList>
    </citation>
    <scope>NUCLEOTIDE SEQUENCE [LARGE SCALE GENOMIC DNA]</scope>
    <source>
        <strain evidence="2 3">ALJD</strain>
    </source>
</reference>
<feature type="domain" description="Enoyl reductase (ER)" evidence="1">
    <location>
        <begin position="17"/>
        <end position="329"/>
    </location>
</feature>
<accession>A0A1V3NUW6</accession>
<dbReference type="InterPro" id="IPR020843">
    <property type="entry name" value="ER"/>
</dbReference>
<proteinExistence type="predicted"/>
<protein>
    <submittedName>
        <fullName evidence="2">Oxidoreductase</fullName>
    </submittedName>
</protein>
<evidence type="ECO:0000259" key="1">
    <source>
        <dbReference type="SMART" id="SM00829"/>
    </source>
</evidence>
<dbReference type="STRING" id="108003.B1C78_00805"/>
<evidence type="ECO:0000313" key="3">
    <source>
        <dbReference type="Proteomes" id="UP000189462"/>
    </source>
</evidence>
<dbReference type="Gene3D" id="3.90.180.10">
    <property type="entry name" value="Medium-chain alcohol dehydrogenases, catalytic domain"/>
    <property type="match status" value="1"/>
</dbReference>
<dbReference type="OrthoDB" id="9782155at2"/>
<name>A0A1V3NUW6_9GAMM</name>
<dbReference type="RefSeq" id="WP_077277246.1">
    <property type="nucleotide sequence ID" value="NZ_MVBK01000002.1"/>
</dbReference>
<dbReference type="CDD" id="cd05280">
    <property type="entry name" value="MDR_yhdh_yhfp"/>
    <property type="match status" value="1"/>
</dbReference>
<dbReference type="AlphaFoldDB" id="A0A1V3NUW6"/>
<gene>
    <name evidence="2" type="ORF">B1C78_00805</name>
</gene>
<dbReference type="SMART" id="SM00829">
    <property type="entry name" value="PKS_ER"/>
    <property type="match status" value="1"/>
</dbReference>
<dbReference type="Gene3D" id="3.40.50.720">
    <property type="entry name" value="NAD(P)-binding Rossmann-like Domain"/>
    <property type="match status" value="1"/>
</dbReference>
<dbReference type="Proteomes" id="UP000189462">
    <property type="component" value="Unassembled WGS sequence"/>
</dbReference>
<dbReference type="NCBIfam" id="TIGR02823">
    <property type="entry name" value="oxido_YhdH"/>
    <property type="match status" value="1"/>
</dbReference>
<evidence type="ECO:0000313" key="2">
    <source>
        <dbReference type="EMBL" id="OOG28764.1"/>
    </source>
</evidence>
<dbReference type="Pfam" id="PF00107">
    <property type="entry name" value="ADH_zinc_N"/>
    <property type="match status" value="1"/>
</dbReference>
<dbReference type="Pfam" id="PF08240">
    <property type="entry name" value="ADH_N"/>
    <property type="match status" value="1"/>
</dbReference>
<dbReference type="InterPro" id="IPR036291">
    <property type="entry name" value="NAD(P)-bd_dom_sf"/>
</dbReference>
<comment type="caution">
    <text evidence="2">The sequence shown here is derived from an EMBL/GenBank/DDBJ whole genome shotgun (WGS) entry which is preliminary data.</text>
</comment>
<dbReference type="InterPro" id="IPR013154">
    <property type="entry name" value="ADH-like_N"/>
</dbReference>
<organism evidence="2 3">
    <name type="scientific">Thioalkalivibrio denitrificans</name>
    <dbReference type="NCBI Taxonomy" id="108003"/>
    <lineage>
        <taxon>Bacteria</taxon>
        <taxon>Pseudomonadati</taxon>
        <taxon>Pseudomonadota</taxon>
        <taxon>Gammaproteobacteria</taxon>
        <taxon>Chromatiales</taxon>
        <taxon>Ectothiorhodospiraceae</taxon>
        <taxon>Thioalkalivibrio</taxon>
    </lineage>
</organism>
<dbReference type="PANTHER" id="PTHR43677:SF1">
    <property type="entry name" value="ACRYLYL-COA REDUCTASE ACUI-RELATED"/>
    <property type="match status" value="1"/>
</dbReference>
<dbReference type="InterPro" id="IPR011032">
    <property type="entry name" value="GroES-like_sf"/>
</dbReference>
<dbReference type="InterPro" id="IPR014188">
    <property type="entry name" value="Acrylyl-CoA_reductase_AcuI"/>
</dbReference>
<dbReference type="SUPFAM" id="SSF51735">
    <property type="entry name" value="NAD(P)-binding Rossmann-fold domains"/>
    <property type="match status" value="1"/>
</dbReference>